<reference evidence="2 3" key="1">
    <citation type="journal article" date="2021" name="Environ. Microbiol.">
        <title>Gene family expansions and transcriptome signatures uncover fungal adaptations to wood decay.</title>
        <authorList>
            <person name="Hage H."/>
            <person name="Miyauchi S."/>
            <person name="Viragh M."/>
            <person name="Drula E."/>
            <person name="Min B."/>
            <person name="Chaduli D."/>
            <person name="Navarro D."/>
            <person name="Favel A."/>
            <person name="Norest M."/>
            <person name="Lesage-Meessen L."/>
            <person name="Balint B."/>
            <person name="Merenyi Z."/>
            <person name="de Eugenio L."/>
            <person name="Morin E."/>
            <person name="Martinez A.T."/>
            <person name="Baldrian P."/>
            <person name="Stursova M."/>
            <person name="Martinez M.J."/>
            <person name="Novotny C."/>
            <person name="Magnuson J.K."/>
            <person name="Spatafora J.W."/>
            <person name="Maurice S."/>
            <person name="Pangilinan J."/>
            <person name="Andreopoulos W."/>
            <person name="LaButti K."/>
            <person name="Hundley H."/>
            <person name="Na H."/>
            <person name="Kuo A."/>
            <person name="Barry K."/>
            <person name="Lipzen A."/>
            <person name="Henrissat B."/>
            <person name="Riley R."/>
            <person name="Ahrendt S."/>
            <person name="Nagy L.G."/>
            <person name="Grigoriev I.V."/>
            <person name="Martin F."/>
            <person name="Rosso M.N."/>
        </authorList>
    </citation>
    <scope>NUCLEOTIDE SEQUENCE [LARGE SCALE GENOMIC DNA]</scope>
    <source>
        <strain evidence="2 3">CIRM-BRFM 1785</strain>
    </source>
</reference>
<feature type="compositionally biased region" description="Pro residues" evidence="1">
    <location>
        <begin position="181"/>
        <end position="201"/>
    </location>
</feature>
<feature type="compositionally biased region" description="Polar residues" evidence="1">
    <location>
        <begin position="96"/>
        <end position="114"/>
    </location>
</feature>
<feature type="compositionally biased region" description="Polar residues" evidence="1">
    <location>
        <begin position="509"/>
        <end position="519"/>
    </location>
</feature>
<evidence type="ECO:0000256" key="1">
    <source>
        <dbReference type="SAM" id="MobiDB-lite"/>
    </source>
</evidence>
<feature type="compositionally biased region" description="Basic and acidic residues" evidence="1">
    <location>
        <begin position="560"/>
        <end position="589"/>
    </location>
</feature>
<feature type="compositionally biased region" description="Polar residues" evidence="1">
    <location>
        <begin position="489"/>
        <end position="498"/>
    </location>
</feature>
<dbReference type="GeneID" id="71999638"/>
<accession>A0ABQ8KL62</accession>
<dbReference type="Proteomes" id="UP000814176">
    <property type="component" value="Unassembled WGS sequence"/>
</dbReference>
<feature type="compositionally biased region" description="Low complexity" evidence="1">
    <location>
        <begin position="214"/>
        <end position="224"/>
    </location>
</feature>
<feature type="compositionally biased region" description="Low complexity" evidence="1">
    <location>
        <begin position="625"/>
        <end position="636"/>
    </location>
</feature>
<feature type="region of interest" description="Disordered" evidence="1">
    <location>
        <begin position="1"/>
        <end position="262"/>
    </location>
</feature>
<feature type="compositionally biased region" description="Low complexity" evidence="1">
    <location>
        <begin position="1"/>
        <end position="11"/>
    </location>
</feature>
<feature type="region of interest" description="Disordered" evidence="1">
    <location>
        <begin position="625"/>
        <end position="697"/>
    </location>
</feature>
<protein>
    <submittedName>
        <fullName evidence="2">Uncharacterized protein</fullName>
    </submittedName>
</protein>
<feature type="compositionally biased region" description="Low complexity" evidence="1">
    <location>
        <begin position="329"/>
        <end position="348"/>
    </location>
</feature>
<evidence type="ECO:0000313" key="3">
    <source>
        <dbReference type="Proteomes" id="UP000814176"/>
    </source>
</evidence>
<feature type="compositionally biased region" description="Low complexity" evidence="1">
    <location>
        <begin position="457"/>
        <end position="471"/>
    </location>
</feature>
<dbReference type="RefSeq" id="XP_047780809.1">
    <property type="nucleotide sequence ID" value="XM_047918906.1"/>
</dbReference>
<comment type="caution">
    <text evidence="2">The sequence shown here is derived from an EMBL/GenBank/DDBJ whole genome shotgun (WGS) entry which is preliminary data.</text>
</comment>
<name>A0ABQ8KL62_9APHY</name>
<organism evidence="2 3">
    <name type="scientific">Rhodofomes roseus</name>
    <dbReference type="NCBI Taxonomy" id="34475"/>
    <lineage>
        <taxon>Eukaryota</taxon>
        <taxon>Fungi</taxon>
        <taxon>Dikarya</taxon>
        <taxon>Basidiomycota</taxon>
        <taxon>Agaricomycotina</taxon>
        <taxon>Agaricomycetes</taxon>
        <taxon>Polyporales</taxon>
        <taxon>Rhodofomes</taxon>
    </lineage>
</organism>
<feature type="compositionally biased region" description="Low complexity" evidence="1">
    <location>
        <begin position="295"/>
        <end position="313"/>
    </location>
</feature>
<feature type="region of interest" description="Disordered" evidence="1">
    <location>
        <begin position="292"/>
        <end position="355"/>
    </location>
</feature>
<dbReference type="EMBL" id="JADCUA010000006">
    <property type="protein sequence ID" value="KAH9839054.1"/>
    <property type="molecule type" value="Genomic_DNA"/>
</dbReference>
<proteinExistence type="predicted"/>
<gene>
    <name evidence="2" type="ORF">C8Q71DRAFT_492051</name>
</gene>
<feature type="region of interest" description="Disordered" evidence="1">
    <location>
        <begin position="443"/>
        <end position="605"/>
    </location>
</feature>
<feature type="compositionally biased region" description="Low complexity" evidence="1">
    <location>
        <begin position="592"/>
        <end position="604"/>
    </location>
</feature>
<feature type="compositionally biased region" description="Polar residues" evidence="1">
    <location>
        <begin position="637"/>
        <end position="685"/>
    </location>
</feature>
<evidence type="ECO:0000313" key="2">
    <source>
        <dbReference type="EMBL" id="KAH9839054.1"/>
    </source>
</evidence>
<keyword evidence="3" id="KW-1185">Reference proteome</keyword>
<sequence length="765" mass="81211">MSSYIAPSSAGPSPPPPRYRQHTETARVWRARSVSSGTSGQMRRPGRRSGERARGLEGSSSKAQEGSRRVRTGHVKAGYREDQPCPPVSYNGHGHPSSSRPASFSGARSDQRAASQADAHNEAQTRPAVRTSGSLRTHTHVQAHHAHAPHAPAERNPSVRRLTRLGPAQVPAVLHITPAAPSSPRPYLPPFPRTPTRPPRSAPADRNRFGVQLSHSPSVSSLSSTGIPVTGLGPAFEEPCTPSPSPRLQQARSYRATPPPSPTYLIARSIAVQRARPTLAMSMQIHAPAPIMSTSSRSLSPPPASLAGPSARGRSQSRKPVSRSRPGSPLTQAAQLQPPQRPPLMARPSSRSERLLRDTLRRAEEHDRMLTVNPLPSPKLSGVSLPGSPFLAPTGTMLLNGSPPVSAHGSRRHSRKNTASSVASISCDLCDLHFDSIGASVAEQDADDEEDEAQRWSVHTGTSASSSSSGHGHVHTYFQAAPTPPGLTRTRSITQSSRAGAGDRAHSDSVAQVTYGTPSSPSPARAHLQRSAPSAPHVGRAAQAQRTSPERAPAVTPHDAVLRNKLEGVLRGAKEQGRREKSTERRYRADPGSSSGSGNSMASSRNLSAESDLFFGANGESSVTSLSSAESKTSPTATAHSRGSFSSHRPQMLHLQSRSPVHSPSTPSRQLSGLSSPPSSANGLSPLTPPPTPPFNARTAAEQCRAMDGYVSFATIEGLGIPEGAVDEDMDDDDESRSRWWRWLMMKKSRSRSESVGSVGVGVAS</sequence>
<feature type="compositionally biased region" description="Basic residues" evidence="1">
    <location>
        <begin position="137"/>
        <end position="148"/>
    </location>
</feature>